<evidence type="ECO:0000313" key="1">
    <source>
        <dbReference type="EMBL" id="MCI75515.1"/>
    </source>
</evidence>
<accession>A0A392UUP0</accession>
<sequence>PPMPEDSLEEILHEDGCACNEREAYDARLSRQSKWGIPRLVHAIREKSDSDLEGPYGGLCDPIQV</sequence>
<proteinExistence type="predicted"/>
<dbReference type="AlphaFoldDB" id="A0A392UUP0"/>
<keyword evidence="2" id="KW-1185">Reference proteome</keyword>
<dbReference type="EMBL" id="LXQA010884680">
    <property type="protein sequence ID" value="MCI75515.1"/>
    <property type="molecule type" value="Genomic_DNA"/>
</dbReference>
<name>A0A392UUP0_9FABA</name>
<evidence type="ECO:0000313" key="2">
    <source>
        <dbReference type="Proteomes" id="UP000265520"/>
    </source>
</evidence>
<reference evidence="1 2" key="1">
    <citation type="journal article" date="2018" name="Front. Plant Sci.">
        <title>Red Clover (Trifolium pratense) and Zigzag Clover (T. medium) - A Picture of Genomic Similarities and Differences.</title>
        <authorList>
            <person name="Dluhosova J."/>
            <person name="Istvanek J."/>
            <person name="Nedelnik J."/>
            <person name="Repkova J."/>
        </authorList>
    </citation>
    <scope>NUCLEOTIDE SEQUENCE [LARGE SCALE GENOMIC DNA]</scope>
    <source>
        <strain evidence="2">cv. 10/8</strain>
        <tissue evidence="1">Leaf</tissue>
    </source>
</reference>
<protein>
    <submittedName>
        <fullName evidence="1">Uncharacterized protein</fullName>
    </submittedName>
</protein>
<comment type="caution">
    <text evidence="1">The sequence shown here is derived from an EMBL/GenBank/DDBJ whole genome shotgun (WGS) entry which is preliminary data.</text>
</comment>
<organism evidence="1 2">
    <name type="scientific">Trifolium medium</name>
    <dbReference type="NCBI Taxonomy" id="97028"/>
    <lineage>
        <taxon>Eukaryota</taxon>
        <taxon>Viridiplantae</taxon>
        <taxon>Streptophyta</taxon>
        <taxon>Embryophyta</taxon>
        <taxon>Tracheophyta</taxon>
        <taxon>Spermatophyta</taxon>
        <taxon>Magnoliopsida</taxon>
        <taxon>eudicotyledons</taxon>
        <taxon>Gunneridae</taxon>
        <taxon>Pentapetalae</taxon>
        <taxon>rosids</taxon>
        <taxon>fabids</taxon>
        <taxon>Fabales</taxon>
        <taxon>Fabaceae</taxon>
        <taxon>Papilionoideae</taxon>
        <taxon>50 kb inversion clade</taxon>
        <taxon>NPAAA clade</taxon>
        <taxon>Hologalegina</taxon>
        <taxon>IRL clade</taxon>
        <taxon>Trifolieae</taxon>
        <taxon>Trifolium</taxon>
    </lineage>
</organism>
<dbReference type="Proteomes" id="UP000265520">
    <property type="component" value="Unassembled WGS sequence"/>
</dbReference>
<feature type="non-terminal residue" evidence="1">
    <location>
        <position position="1"/>
    </location>
</feature>